<protein>
    <submittedName>
        <fullName evidence="1">Type 1 glutamine amidotransferase domain-containing protein</fullName>
    </submittedName>
</protein>
<dbReference type="Pfam" id="PF17124">
    <property type="entry name" value="ThiJ_like"/>
    <property type="match status" value="1"/>
</dbReference>
<evidence type="ECO:0000313" key="1">
    <source>
        <dbReference type="EMBL" id="MDN3576699.1"/>
    </source>
</evidence>
<dbReference type="PANTHER" id="PTHR43068">
    <property type="entry name" value="SLR1854 PROTEIN"/>
    <property type="match status" value="1"/>
</dbReference>
<dbReference type="EMBL" id="JAUFPU010000005">
    <property type="protein sequence ID" value="MDN3576699.1"/>
    <property type="molecule type" value="Genomic_DNA"/>
</dbReference>
<dbReference type="Gene3D" id="3.40.50.880">
    <property type="match status" value="1"/>
</dbReference>
<dbReference type="PANTHER" id="PTHR43068:SF1">
    <property type="entry name" value="SLR1854 PROTEIN"/>
    <property type="match status" value="1"/>
</dbReference>
<dbReference type="RefSeq" id="WP_290332225.1">
    <property type="nucleotide sequence ID" value="NZ_JAUFPU010000005.1"/>
</dbReference>
<dbReference type="InterPro" id="IPR029062">
    <property type="entry name" value="Class_I_gatase-like"/>
</dbReference>
<dbReference type="Proteomes" id="UP001180081">
    <property type="component" value="Unassembled WGS sequence"/>
</dbReference>
<sequence>MILCILPSLDYDPTESAVPWQALQQAGVQVRFATPTGAPAHADRRLTDTGFSIMSPVFMARPTELAIYREMAKDPHFLSPLPYADVDPDAFDGLLIPGGHAPGVRTMLDSDEAKRITLGFFQAGKPIAAVCHGVLLPARTLDPATGRSVLHGRKSTGLPAFMELFAWFVTAPWLGRYYRTYPCSVATELKAALADPRDYAHGPVLPLRDSADNHGNGFVVEDGNYLSARWPGDCYRFAQRYSELVVQYQANRGQR</sequence>
<comment type="caution">
    <text evidence="1">The sequence shown here is derived from an EMBL/GenBank/DDBJ whole genome shotgun (WGS) entry which is preliminary data.</text>
</comment>
<keyword evidence="1" id="KW-0315">Glutamine amidotransferase</keyword>
<organism evidence="1 2">
    <name type="scientific">Chitinimonas viridis</name>
    <dbReference type="NCBI Taxonomy" id="664880"/>
    <lineage>
        <taxon>Bacteria</taxon>
        <taxon>Pseudomonadati</taxon>
        <taxon>Pseudomonadota</taxon>
        <taxon>Betaproteobacteria</taxon>
        <taxon>Neisseriales</taxon>
        <taxon>Chitinibacteraceae</taxon>
        <taxon>Chitinimonas</taxon>
    </lineage>
</organism>
<name>A0ABT8B386_9NEIS</name>
<evidence type="ECO:0000313" key="2">
    <source>
        <dbReference type="Proteomes" id="UP001180081"/>
    </source>
</evidence>
<accession>A0ABT8B386</accession>
<reference evidence="1" key="2">
    <citation type="submission" date="2023-06" db="EMBL/GenBank/DDBJ databases">
        <authorList>
            <person name="Lucena T."/>
            <person name="Sun Q."/>
        </authorList>
    </citation>
    <scope>NUCLEOTIDE SEQUENCE</scope>
    <source>
        <strain evidence="1">CECT 7703</strain>
    </source>
</reference>
<reference evidence="1" key="1">
    <citation type="journal article" date="2014" name="Int. J. Syst. Evol. Microbiol.">
        <title>Complete genome of a new Firmicutes species belonging to the dominant human colonic microbiota ('Ruminococcus bicirculans') reveals two chromosomes and a selective capacity to utilize plant glucans.</title>
        <authorList>
            <consortium name="NISC Comparative Sequencing Program"/>
            <person name="Wegmann U."/>
            <person name="Louis P."/>
            <person name="Goesmann A."/>
            <person name="Henrissat B."/>
            <person name="Duncan S.H."/>
            <person name="Flint H.J."/>
        </authorList>
    </citation>
    <scope>NUCLEOTIDE SEQUENCE</scope>
    <source>
        <strain evidence="1">CECT 7703</strain>
    </source>
</reference>
<keyword evidence="2" id="KW-1185">Reference proteome</keyword>
<dbReference type="SUPFAM" id="SSF52317">
    <property type="entry name" value="Class I glutamine amidotransferase-like"/>
    <property type="match status" value="1"/>
</dbReference>
<dbReference type="InterPro" id="IPR032633">
    <property type="entry name" value="ThiJ-like"/>
</dbReference>
<proteinExistence type="predicted"/>
<gene>
    <name evidence="1" type="ORF">QWZ03_07980</name>
</gene>